<dbReference type="PROSITE" id="PS00194">
    <property type="entry name" value="THIOREDOXIN_1"/>
    <property type="match status" value="1"/>
</dbReference>
<protein>
    <recommendedName>
        <fullName evidence="7">Thioredoxin domain-containing protein</fullName>
    </recommendedName>
</protein>
<dbReference type="PRINTS" id="PR00421">
    <property type="entry name" value="THIOREDOXIN"/>
</dbReference>
<evidence type="ECO:0000256" key="2">
    <source>
        <dbReference type="ARBA" id="ARBA00023157"/>
    </source>
</evidence>
<dbReference type="Gene3D" id="3.40.30.10">
    <property type="entry name" value="Glutaredoxin"/>
    <property type="match status" value="1"/>
</dbReference>
<dbReference type="Pfam" id="PF17830">
    <property type="entry name" value="STI1-HOP_DP"/>
    <property type="match status" value="1"/>
</dbReference>
<feature type="domain" description="PUL" evidence="4">
    <location>
        <begin position="295"/>
        <end position="558"/>
    </location>
</feature>
<keyword evidence="1" id="KW-0677">Repeat</keyword>
<evidence type="ECO:0000313" key="5">
    <source>
        <dbReference type="EMBL" id="SPR02053.1"/>
    </source>
</evidence>
<gene>
    <name evidence="5" type="ORF">PLBR_LOCUS9268</name>
</gene>
<dbReference type="SMART" id="SM00727">
    <property type="entry name" value="STI1"/>
    <property type="match status" value="1"/>
</dbReference>
<dbReference type="AlphaFoldDB" id="A0A3P3YPG3"/>
<organism evidence="5 6">
    <name type="scientific">Plasmodiophora brassicae</name>
    <name type="common">Clubroot disease agent</name>
    <dbReference type="NCBI Taxonomy" id="37360"/>
    <lineage>
        <taxon>Eukaryota</taxon>
        <taxon>Sar</taxon>
        <taxon>Rhizaria</taxon>
        <taxon>Endomyxa</taxon>
        <taxon>Phytomyxea</taxon>
        <taxon>Plasmodiophorida</taxon>
        <taxon>Plasmodiophoridae</taxon>
        <taxon>Plasmodiophora</taxon>
    </lineage>
</organism>
<proteinExistence type="predicted"/>
<reference evidence="5 6" key="1">
    <citation type="submission" date="2018-03" db="EMBL/GenBank/DDBJ databases">
        <authorList>
            <person name="Fogelqvist J."/>
        </authorList>
    </citation>
    <scope>NUCLEOTIDE SEQUENCE [LARGE SCALE GENOMIC DNA]</scope>
</reference>
<evidence type="ECO:0000259" key="4">
    <source>
        <dbReference type="PROSITE" id="PS51396"/>
    </source>
</evidence>
<dbReference type="InterPro" id="IPR013766">
    <property type="entry name" value="Thioredoxin_domain"/>
</dbReference>
<evidence type="ECO:0008006" key="7">
    <source>
        <dbReference type="Google" id="ProtNLM"/>
    </source>
</evidence>
<sequence>MRAQHIFESDNEAQARKRHRLAHPAQITGAECAASVVRSHAIVAEHAAQEYAGAGAPAWFAPALQAQLQAQLQVQLQVQLQPICTAFFGHTVEMDSMLSQMDPQTITAIMSDPDLMRLMSNPQVMAKVQQLMADPSRAAEFMNDPDLMLLMERMRSLGVNPGGTGAAPAPAPIPNPWASAASSSSVKNEVVAVYGMGQFNEIVRTEKLLVVVDFTASWCGPCRHIAPAVDSLAKLYAGKAVFLKVDVDKNRDIAQAKRIASMPTFHFYKNGDLVEEFSGANASKLESTVDRLAVVEVPKSEPAAAPSPYATIPLQAAELATFQQCKFDVVKEKIIEFNDSPDCGLVLNDADLATLSSLIDLIDRMIENWKPAHLPPLVNLLRMAVIHPSLHAWLTSANIARIVRASAPSNEASLGALRMTCNLFIRGPLKKVMVDEFDTIHEAIRPFITSPAGPIRLAYMTVLINYAISFLEPKLAATESAQSAKVQLLSICSELLQSSSDVKVINRLVLIVGSLVFRDTTCKSIAHSLQVAETCAKAQSEFATDAQLSLACSEVLKSLNDDDN</sequence>
<dbReference type="InterPro" id="IPR013535">
    <property type="entry name" value="PUL_dom"/>
</dbReference>
<accession>A0A3P3YPG3</accession>
<dbReference type="CDD" id="cd02947">
    <property type="entry name" value="TRX_family"/>
    <property type="match status" value="1"/>
</dbReference>
<evidence type="ECO:0000313" key="6">
    <source>
        <dbReference type="Proteomes" id="UP000290189"/>
    </source>
</evidence>
<dbReference type="InterPro" id="IPR017937">
    <property type="entry name" value="Thioredoxin_CS"/>
</dbReference>
<dbReference type="SUPFAM" id="SSF52833">
    <property type="entry name" value="Thioredoxin-like"/>
    <property type="match status" value="1"/>
</dbReference>
<keyword evidence="5" id="KW-0496">Mitochondrion</keyword>
<dbReference type="Proteomes" id="UP000290189">
    <property type="component" value="Unassembled WGS sequence"/>
</dbReference>
<feature type="domain" description="Thioredoxin" evidence="3">
    <location>
        <begin position="167"/>
        <end position="294"/>
    </location>
</feature>
<dbReference type="PROSITE" id="PS51352">
    <property type="entry name" value="THIOREDOXIN_2"/>
    <property type="match status" value="1"/>
</dbReference>
<evidence type="ECO:0000256" key="1">
    <source>
        <dbReference type="ARBA" id="ARBA00022737"/>
    </source>
</evidence>
<dbReference type="EMBL" id="OVEO01000020">
    <property type="protein sequence ID" value="SPR02053.1"/>
    <property type="molecule type" value="Genomic_DNA"/>
</dbReference>
<name>A0A3P3YPG3_PLABS</name>
<geneLocation type="mitochondrion" evidence="5"/>
<dbReference type="Gene3D" id="1.25.10.10">
    <property type="entry name" value="Leucine-rich Repeat Variant"/>
    <property type="match status" value="1"/>
</dbReference>
<dbReference type="Gene3D" id="1.10.260.100">
    <property type="match status" value="1"/>
</dbReference>
<evidence type="ECO:0000259" key="3">
    <source>
        <dbReference type="PROSITE" id="PS51352"/>
    </source>
</evidence>
<dbReference type="Pfam" id="PF00085">
    <property type="entry name" value="Thioredoxin"/>
    <property type="match status" value="1"/>
</dbReference>
<dbReference type="InterPro" id="IPR011989">
    <property type="entry name" value="ARM-like"/>
</dbReference>
<dbReference type="InterPro" id="IPR036249">
    <property type="entry name" value="Thioredoxin-like_sf"/>
</dbReference>
<keyword evidence="2" id="KW-1015">Disulfide bond</keyword>
<dbReference type="PANTHER" id="PTHR46115">
    <property type="entry name" value="THIOREDOXIN-LIKE PROTEIN 1"/>
    <property type="match status" value="1"/>
</dbReference>
<dbReference type="PROSITE" id="PS51396">
    <property type="entry name" value="PUL"/>
    <property type="match status" value="1"/>
</dbReference>
<dbReference type="Pfam" id="PF08324">
    <property type="entry name" value="PUL"/>
    <property type="match status" value="1"/>
</dbReference>
<dbReference type="InterPro" id="IPR006636">
    <property type="entry name" value="STI1_HS-bd"/>
</dbReference>
<dbReference type="InterPro" id="IPR041243">
    <property type="entry name" value="STI1/HOP_DP"/>
</dbReference>